<accession>A0ABD1M5S2</accession>
<organism evidence="1 2">
    <name type="scientific">Flemingia macrophylla</name>
    <dbReference type="NCBI Taxonomy" id="520843"/>
    <lineage>
        <taxon>Eukaryota</taxon>
        <taxon>Viridiplantae</taxon>
        <taxon>Streptophyta</taxon>
        <taxon>Embryophyta</taxon>
        <taxon>Tracheophyta</taxon>
        <taxon>Spermatophyta</taxon>
        <taxon>Magnoliopsida</taxon>
        <taxon>eudicotyledons</taxon>
        <taxon>Gunneridae</taxon>
        <taxon>Pentapetalae</taxon>
        <taxon>rosids</taxon>
        <taxon>fabids</taxon>
        <taxon>Fabales</taxon>
        <taxon>Fabaceae</taxon>
        <taxon>Papilionoideae</taxon>
        <taxon>50 kb inversion clade</taxon>
        <taxon>NPAAA clade</taxon>
        <taxon>indigoferoid/millettioid clade</taxon>
        <taxon>Phaseoleae</taxon>
        <taxon>Flemingia</taxon>
    </lineage>
</organism>
<reference evidence="1 2" key="1">
    <citation type="submission" date="2024-08" db="EMBL/GenBank/DDBJ databases">
        <title>Insights into the chromosomal genome structure of Flemingia macrophylla.</title>
        <authorList>
            <person name="Ding Y."/>
            <person name="Zhao Y."/>
            <person name="Bi W."/>
            <person name="Wu M."/>
            <person name="Zhao G."/>
            <person name="Gong Y."/>
            <person name="Li W."/>
            <person name="Zhang P."/>
        </authorList>
    </citation>
    <scope>NUCLEOTIDE SEQUENCE [LARGE SCALE GENOMIC DNA]</scope>
    <source>
        <strain evidence="1">DYQJB</strain>
        <tissue evidence="1">Leaf</tissue>
    </source>
</reference>
<dbReference type="AlphaFoldDB" id="A0ABD1M5S2"/>
<evidence type="ECO:0000313" key="2">
    <source>
        <dbReference type="Proteomes" id="UP001603857"/>
    </source>
</evidence>
<sequence>MEGNGTLNGRGRKNEISRIILSTGSKLEENKKGSRDFSSIFFSCLSKIFSQTM</sequence>
<comment type="caution">
    <text evidence="1">The sequence shown here is derived from an EMBL/GenBank/DDBJ whole genome shotgun (WGS) entry which is preliminary data.</text>
</comment>
<keyword evidence="2" id="KW-1185">Reference proteome</keyword>
<dbReference type="Proteomes" id="UP001603857">
    <property type="component" value="Unassembled WGS sequence"/>
</dbReference>
<name>A0ABD1M5S2_9FABA</name>
<proteinExistence type="predicted"/>
<protein>
    <submittedName>
        <fullName evidence="1">Uncharacterized protein</fullName>
    </submittedName>
</protein>
<gene>
    <name evidence="1" type="ORF">Fmac_018697</name>
</gene>
<evidence type="ECO:0000313" key="1">
    <source>
        <dbReference type="EMBL" id="KAL2331116.1"/>
    </source>
</evidence>
<dbReference type="EMBL" id="JBGMDY010000006">
    <property type="protein sequence ID" value="KAL2331116.1"/>
    <property type="molecule type" value="Genomic_DNA"/>
</dbReference>